<gene>
    <name evidence="2" type="ORF">EURHEDRAFT_377916</name>
</gene>
<accession>A0A017SF83</accession>
<feature type="compositionally biased region" description="Basic and acidic residues" evidence="1">
    <location>
        <begin position="471"/>
        <end position="481"/>
    </location>
</feature>
<feature type="region of interest" description="Disordered" evidence="1">
    <location>
        <begin position="238"/>
        <end position="257"/>
    </location>
</feature>
<feature type="region of interest" description="Disordered" evidence="1">
    <location>
        <begin position="312"/>
        <end position="349"/>
    </location>
</feature>
<evidence type="ECO:0000256" key="1">
    <source>
        <dbReference type="SAM" id="MobiDB-lite"/>
    </source>
</evidence>
<proteinExistence type="predicted"/>
<sequence>MRYENWDVLLFPGDSKTPIQEFKTQCSVIQGRDSPYLNDMGPVLGPQSFTMPPGTQTLLPVLGSYVPSLQEGVPFRASIHNWDQPVPSRLMDSLMQPDDALLYHAQVYIDGIPASGCVFGQRTTWPHVIDLSPKIDKNGDQELLRFPPFHEEILQQKLSSAADFFGKIVIVIAEGFARPHRSPPIERVRDVIAFSFQHGPLQILELANIAWPNASMWMHAQQQPFQYNSGRTSLNDLKESKDAHTHSPSKYRRAAALSGAHVQSPPPFYGTLSPKAFQLPSNQWSSDTPREAIWVRQEPQAVGDPFGDAYIIDHHRGPGSSQSDITMPDYQSSSSGGSRATSGYSGVSYEHSKQPSIAGMLNEDQYSRVFRNFTPPRESLSTPNFAPIGYNPSTAGLRQVQSASRQLPSVMKNVSLSGIRDISGHSNKSLATDPFRSAAGSEATEQFYASPEVQSKTKQSSLVQSEQDNFETPRKGCDRIEQTPTKTPLHASASLESVL</sequence>
<name>A0A017SF83_ASPRC</name>
<feature type="compositionally biased region" description="Polar residues" evidence="1">
    <location>
        <begin position="319"/>
        <end position="331"/>
    </location>
</feature>
<dbReference type="OrthoDB" id="5417628at2759"/>
<protein>
    <submittedName>
        <fullName evidence="2">Uncharacterized protein</fullName>
    </submittedName>
</protein>
<reference evidence="3" key="1">
    <citation type="journal article" date="2014" name="Nat. Commun.">
        <title>Genomic adaptations of the halophilic Dead Sea filamentous fungus Eurotium rubrum.</title>
        <authorList>
            <person name="Kis-Papo T."/>
            <person name="Weig A.R."/>
            <person name="Riley R."/>
            <person name="Persoh D."/>
            <person name="Salamov A."/>
            <person name="Sun H."/>
            <person name="Lipzen A."/>
            <person name="Wasser S.P."/>
            <person name="Rambold G."/>
            <person name="Grigoriev I.V."/>
            <person name="Nevo E."/>
        </authorList>
    </citation>
    <scope>NUCLEOTIDE SEQUENCE [LARGE SCALE GENOMIC DNA]</scope>
    <source>
        <strain evidence="3">CBS 135680</strain>
    </source>
</reference>
<feature type="compositionally biased region" description="Polar residues" evidence="1">
    <location>
        <begin position="452"/>
        <end position="467"/>
    </location>
</feature>
<evidence type="ECO:0000313" key="2">
    <source>
        <dbReference type="EMBL" id="EYE94915.1"/>
    </source>
</evidence>
<evidence type="ECO:0000313" key="3">
    <source>
        <dbReference type="Proteomes" id="UP000019804"/>
    </source>
</evidence>
<feature type="compositionally biased region" description="Low complexity" evidence="1">
    <location>
        <begin position="332"/>
        <end position="346"/>
    </location>
</feature>
<dbReference type="Proteomes" id="UP000019804">
    <property type="component" value="Unassembled WGS sequence"/>
</dbReference>
<dbReference type="HOGENOM" id="CLU_018143_1_0_1"/>
<keyword evidence="3" id="KW-1185">Reference proteome</keyword>
<feature type="region of interest" description="Disordered" evidence="1">
    <location>
        <begin position="442"/>
        <end position="499"/>
    </location>
</feature>
<dbReference type="EMBL" id="KK088424">
    <property type="protein sequence ID" value="EYE94915.1"/>
    <property type="molecule type" value="Genomic_DNA"/>
</dbReference>
<dbReference type="STRING" id="1388766.A0A017SF83"/>
<dbReference type="GeneID" id="63694137"/>
<organism evidence="2 3">
    <name type="scientific">Aspergillus ruber (strain CBS 135680)</name>
    <dbReference type="NCBI Taxonomy" id="1388766"/>
    <lineage>
        <taxon>Eukaryota</taxon>
        <taxon>Fungi</taxon>
        <taxon>Dikarya</taxon>
        <taxon>Ascomycota</taxon>
        <taxon>Pezizomycotina</taxon>
        <taxon>Eurotiomycetes</taxon>
        <taxon>Eurotiomycetidae</taxon>
        <taxon>Eurotiales</taxon>
        <taxon>Aspergillaceae</taxon>
        <taxon>Aspergillus</taxon>
        <taxon>Aspergillus subgen. Aspergillus</taxon>
    </lineage>
</organism>
<dbReference type="AlphaFoldDB" id="A0A017SF83"/>
<dbReference type="RefSeq" id="XP_040638603.1">
    <property type="nucleotide sequence ID" value="XM_040779013.1"/>
</dbReference>